<reference evidence="7" key="1">
    <citation type="submission" date="2017-09" db="EMBL/GenBank/DDBJ databases">
        <title>Depth-based differentiation of microbial function through sediment-hosted aquifers and enrichment of novel symbionts in the deep terrestrial subsurface.</title>
        <authorList>
            <person name="Probst A.J."/>
            <person name="Ladd B."/>
            <person name="Jarett J.K."/>
            <person name="Geller-Mcgrath D.E."/>
            <person name="Sieber C.M.K."/>
            <person name="Emerson J.B."/>
            <person name="Anantharaman K."/>
            <person name="Thomas B.C."/>
            <person name="Malmstrom R."/>
            <person name="Stieglmeier M."/>
            <person name="Klingl A."/>
            <person name="Woyke T."/>
            <person name="Ryan C.M."/>
            <person name="Banfield J.F."/>
        </authorList>
    </citation>
    <scope>NUCLEOTIDE SEQUENCE [LARGE SCALE GENOMIC DNA]</scope>
</reference>
<dbReference type="Gene3D" id="3.40.50.1980">
    <property type="entry name" value="Nitrogenase molybdenum iron protein domain"/>
    <property type="match status" value="2"/>
</dbReference>
<dbReference type="EMBL" id="PFBX01000007">
    <property type="protein sequence ID" value="PIT87759.1"/>
    <property type="molecule type" value="Genomic_DNA"/>
</dbReference>
<comment type="caution">
    <text evidence="6">The sequence shown here is derived from an EMBL/GenBank/DDBJ whole genome shotgun (WGS) entry which is preliminary data.</text>
</comment>
<feature type="region of interest" description="Disordered" evidence="5">
    <location>
        <begin position="137"/>
        <end position="157"/>
    </location>
</feature>
<dbReference type="GO" id="GO:0030001">
    <property type="term" value="P:metal ion transport"/>
    <property type="evidence" value="ECO:0007669"/>
    <property type="project" value="InterPro"/>
</dbReference>
<evidence type="ECO:0000256" key="5">
    <source>
        <dbReference type="SAM" id="MobiDB-lite"/>
    </source>
</evidence>
<dbReference type="Proteomes" id="UP000231183">
    <property type="component" value="Unassembled WGS sequence"/>
</dbReference>
<gene>
    <name evidence="6" type="ORF">COU31_01130</name>
</gene>
<protein>
    <recommendedName>
        <fullName evidence="8">Zinc ABC transporter substrate-binding protein</fullName>
    </recommendedName>
</protein>
<dbReference type="InterPro" id="IPR006128">
    <property type="entry name" value="Lipoprotein_PsaA-like"/>
</dbReference>
<evidence type="ECO:0000313" key="6">
    <source>
        <dbReference type="EMBL" id="PIT87759.1"/>
    </source>
</evidence>
<dbReference type="InterPro" id="IPR050492">
    <property type="entry name" value="Bact_metal-bind_prot9"/>
</dbReference>
<evidence type="ECO:0000256" key="4">
    <source>
        <dbReference type="RuleBase" id="RU003512"/>
    </source>
</evidence>
<name>A0A2M6W4N7_9BACT</name>
<evidence type="ECO:0000256" key="2">
    <source>
        <dbReference type="ARBA" id="ARBA00022448"/>
    </source>
</evidence>
<accession>A0A2M6W4N7</accession>
<evidence type="ECO:0000256" key="1">
    <source>
        <dbReference type="ARBA" id="ARBA00011028"/>
    </source>
</evidence>
<evidence type="ECO:0008006" key="8">
    <source>
        <dbReference type="Google" id="ProtNLM"/>
    </source>
</evidence>
<evidence type="ECO:0000313" key="7">
    <source>
        <dbReference type="Proteomes" id="UP000231183"/>
    </source>
</evidence>
<dbReference type="PANTHER" id="PTHR42953:SF3">
    <property type="entry name" value="HIGH-AFFINITY ZINC UPTAKE SYSTEM PROTEIN ZNUA"/>
    <property type="match status" value="1"/>
</dbReference>
<dbReference type="GO" id="GO:0046872">
    <property type="term" value="F:metal ion binding"/>
    <property type="evidence" value="ECO:0007669"/>
    <property type="project" value="InterPro"/>
</dbReference>
<comment type="similarity">
    <text evidence="1 4">Belongs to the bacterial solute-binding protein 9 family.</text>
</comment>
<dbReference type="SUPFAM" id="SSF53807">
    <property type="entry name" value="Helical backbone' metal receptor"/>
    <property type="match status" value="1"/>
</dbReference>
<dbReference type="Pfam" id="PF01297">
    <property type="entry name" value="ZnuA"/>
    <property type="match status" value="1"/>
</dbReference>
<organism evidence="6 7">
    <name type="scientific">Candidatus Magasanikbacteria bacterium CG10_big_fil_rev_8_21_14_0_10_40_10</name>
    <dbReference type="NCBI Taxonomy" id="1974648"/>
    <lineage>
        <taxon>Bacteria</taxon>
        <taxon>Candidatus Magasanikiibacteriota</taxon>
    </lineage>
</organism>
<dbReference type="PRINTS" id="PR00690">
    <property type="entry name" value="ADHESNFAMILY"/>
</dbReference>
<dbReference type="InterPro" id="IPR006127">
    <property type="entry name" value="ZnuA-like"/>
</dbReference>
<dbReference type="PRINTS" id="PR00691">
    <property type="entry name" value="ADHESINB"/>
</dbReference>
<dbReference type="PROSITE" id="PS51257">
    <property type="entry name" value="PROKAR_LIPOPROTEIN"/>
    <property type="match status" value="1"/>
</dbReference>
<dbReference type="PANTHER" id="PTHR42953">
    <property type="entry name" value="HIGH-AFFINITY ZINC UPTAKE SYSTEM PROTEIN ZNUA-RELATED"/>
    <property type="match status" value="1"/>
</dbReference>
<keyword evidence="2 4" id="KW-0813">Transport</keyword>
<keyword evidence="3" id="KW-0732">Signal</keyword>
<evidence type="ECO:0000256" key="3">
    <source>
        <dbReference type="ARBA" id="ARBA00022729"/>
    </source>
</evidence>
<dbReference type="AlphaFoldDB" id="A0A2M6W4N7"/>
<sequence length="323" mass="36549">MPYVNMRKKIILEGITAFLFTGILFLSGCAFNQLVKNTGSSTKIKVAATIYPLYDIVKTVGGDKIDPILILPPGSSPHIYEASPTQIKEMQNIKLLFVIGAGVDIWGENIAKSVKNAEVFDLDQYITLQPFEHQEYKHEEETLEEDDEKDEHHHGGMDPHYWLSPDNAKIMAKQVADKLALLDPTNKSYYESQAQNFVSALSVKDLEWKNKINRLTKKDLIVFHDSWGYFASHFGLKIVATFEPFPGKSPSAQYLINLQKEAKEHKITALFVEPQLSKEAVTTLAKDLKVKVSILDPLGGIDKRDSYINMIDYNINNIYEALR</sequence>
<proteinExistence type="inferred from homology"/>
<dbReference type="InterPro" id="IPR006129">
    <property type="entry name" value="AdhesinB"/>
</dbReference>
<dbReference type="GO" id="GO:0007155">
    <property type="term" value="P:cell adhesion"/>
    <property type="evidence" value="ECO:0007669"/>
    <property type="project" value="InterPro"/>
</dbReference>